<accession>A0A0R2ACF4</accession>
<proteinExistence type="predicted"/>
<evidence type="ECO:0000256" key="1">
    <source>
        <dbReference type="SAM" id="Coils"/>
    </source>
</evidence>
<dbReference type="EMBL" id="AYYP01000063">
    <property type="protein sequence ID" value="KRM63364.1"/>
    <property type="molecule type" value="Genomic_DNA"/>
</dbReference>
<evidence type="ECO:0000313" key="3">
    <source>
        <dbReference type="EMBL" id="KRM63364.1"/>
    </source>
</evidence>
<dbReference type="InterPro" id="IPR027872">
    <property type="entry name" value="DUF4428"/>
</dbReference>
<feature type="domain" description="DUF4428" evidence="2">
    <location>
        <begin position="6"/>
        <end position="48"/>
    </location>
</feature>
<dbReference type="AlphaFoldDB" id="A0A0R2ACF4"/>
<feature type="coiled-coil region" evidence="1">
    <location>
        <begin position="65"/>
        <end position="96"/>
    </location>
</feature>
<reference evidence="3 4" key="1">
    <citation type="journal article" date="2015" name="Genome Announc.">
        <title>Expanding the biotechnology potential of lactobacilli through comparative genomics of 213 strains and associated genera.</title>
        <authorList>
            <person name="Sun Z."/>
            <person name="Harris H.M."/>
            <person name="McCann A."/>
            <person name="Guo C."/>
            <person name="Argimon S."/>
            <person name="Zhang W."/>
            <person name="Yang X."/>
            <person name="Jeffery I.B."/>
            <person name="Cooney J.C."/>
            <person name="Kagawa T.F."/>
            <person name="Liu W."/>
            <person name="Song Y."/>
            <person name="Salvetti E."/>
            <person name="Wrobel A."/>
            <person name="Rasinkangas P."/>
            <person name="Parkhill J."/>
            <person name="Rea M.C."/>
            <person name="O'Sullivan O."/>
            <person name="Ritari J."/>
            <person name="Douillard F.P."/>
            <person name="Paul Ross R."/>
            <person name="Yang R."/>
            <person name="Briner A.E."/>
            <person name="Felis G.E."/>
            <person name="de Vos W.M."/>
            <person name="Barrangou R."/>
            <person name="Klaenhammer T.R."/>
            <person name="Caufield P.W."/>
            <person name="Cui Y."/>
            <person name="Zhang H."/>
            <person name="O'Toole P.W."/>
        </authorList>
    </citation>
    <scope>NUCLEOTIDE SEQUENCE [LARGE SCALE GENOMIC DNA]</scope>
    <source>
        <strain evidence="3 4">DSM 20509</strain>
    </source>
</reference>
<name>A0A0R2ACF4_9LACO</name>
<keyword evidence="4" id="KW-1185">Reference proteome</keyword>
<dbReference type="PATRIC" id="fig|1423718.3.peg.677"/>
<evidence type="ECO:0000259" key="2">
    <source>
        <dbReference type="Pfam" id="PF14471"/>
    </source>
</evidence>
<keyword evidence="1" id="KW-0175">Coiled coil</keyword>
<protein>
    <recommendedName>
        <fullName evidence="2">DUF4428 domain-containing protein</fullName>
    </recommendedName>
</protein>
<evidence type="ECO:0000313" key="4">
    <source>
        <dbReference type="Proteomes" id="UP000051008"/>
    </source>
</evidence>
<dbReference type="Pfam" id="PF14471">
    <property type="entry name" value="DUF4428"/>
    <property type="match status" value="1"/>
</dbReference>
<dbReference type="RefSeq" id="WP_082618727.1">
    <property type="nucleotide sequence ID" value="NZ_AYYP01000063.1"/>
</dbReference>
<dbReference type="Proteomes" id="UP000051008">
    <property type="component" value="Unassembled WGS sequence"/>
</dbReference>
<gene>
    <name evidence="3" type="ORF">FC14_GL000651</name>
</gene>
<organism evidence="3 4">
    <name type="scientific">Ligilactobacillus agilis DSM 20509</name>
    <dbReference type="NCBI Taxonomy" id="1423718"/>
    <lineage>
        <taxon>Bacteria</taxon>
        <taxon>Bacillati</taxon>
        <taxon>Bacillota</taxon>
        <taxon>Bacilli</taxon>
        <taxon>Lactobacillales</taxon>
        <taxon>Lactobacillaceae</taxon>
        <taxon>Ligilactobacillus</taxon>
    </lineage>
</organism>
<sequence>MAKYCLECNTKLNLFKFPVKFKDGSVCNSCAKKYDFPGVSEITIEMQINAKSVTWEHYKSHPELIKEWKQEAQERKAEIEARKEEARLAKEEKNRLRCPKCGSTNIQVLGKQKKGFSASKAVGGALLTGGVGTLAGFAGKDGKKVEFVCMSCGRKFKK</sequence>
<comment type="caution">
    <text evidence="3">The sequence shown here is derived from an EMBL/GenBank/DDBJ whole genome shotgun (WGS) entry which is preliminary data.</text>
</comment>
<dbReference type="OrthoDB" id="2329882at2"/>